<dbReference type="InterPro" id="IPR013630">
    <property type="entry name" value="Methyltransf_Zn-bd_dom_put"/>
</dbReference>
<dbReference type="Pfam" id="PF13489">
    <property type="entry name" value="Methyltransf_23"/>
    <property type="match status" value="1"/>
</dbReference>
<dbReference type="Gene3D" id="3.40.50.720">
    <property type="entry name" value="NAD(P)-binding Rossmann-like Domain"/>
    <property type="match status" value="1"/>
</dbReference>
<dbReference type="Proteomes" id="UP000071859">
    <property type="component" value="Unassembled WGS sequence"/>
</dbReference>
<comment type="caution">
    <text evidence="3">The sequence shown here is derived from an EMBL/GenBank/DDBJ whole genome shotgun (WGS) entry which is preliminary data.</text>
</comment>
<evidence type="ECO:0000313" key="4">
    <source>
        <dbReference type="Proteomes" id="UP000071859"/>
    </source>
</evidence>
<dbReference type="Gene3D" id="6.20.50.110">
    <property type="entry name" value="Methyltransferase, zinc-binding domain"/>
    <property type="match status" value="1"/>
</dbReference>
<dbReference type="EMBL" id="FCOX02000174">
    <property type="protein sequence ID" value="SAL07145.1"/>
    <property type="molecule type" value="Genomic_DNA"/>
</dbReference>
<dbReference type="AlphaFoldDB" id="A0A158EJW7"/>
<dbReference type="RefSeq" id="WP_074173711.1">
    <property type="nucleotide sequence ID" value="NZ_FCOX02000174.1"/>
</dbReference>
<dbReference type="InterPro" id="IPR038576">
    <property type="entry name" value="Methyltransf_Zn-bd_dom_put_sf"/>
</dbReference>
<gene>
    <name evidence="3" type="ORF">AWB78_08441</name>
</gene>
<dbReference type="Pfam" id="PF08421">
    <property type="entry name" value="Methyltransf_13"/>
    <property type="match status" value="1"/>
</dbReference>
<dbReference type="PANTHER" id="PTHR43861">
    <property type="entry name" value="TRANS-ACONITATE 2-METHYLTRANSFERASE-RELATED"/>
    <property type="match status" value="1"/>
</dbReference>
<dbReference type="GO" id="GO:0008168">
    <property type="term" value="F:methyltransferase activity"/>
    <property type="evidence" value="ECO:0007669"/>
    <property type="project" value="UniProtKB-KW"/>
</dbReference>
<reference evidence="3" key="1">
    <citation type="submission" date="2016-01" db="EMBL/GenBank/DDBJ databases">
        <authorList>
            <person name="Peeters C."/>
        </authorList>
    </citation>
    <scope>NUCLEOTIDE SEQUENCE</scope>
    <source>
        <strain evidence="3">LMG 29321</strain>
    </source>
</reference>
<evidence type="ECO:0000259" key="2">
    <source>
        <dbReference type="Pfam" id="PF08484"/>
    </source>
</evidence>
<feature type="domain" description="Methyltransferase putative zinc binding" evidence="1">
    <location>
        <begin position="15"/>
        <end position="73"/>
    </location>
</feature>
<accession>A0A158EJW7</accession>
<sequence length="409" mass="45301">MSSTLIPGCTALRHCLACGSSRLFPYLDLGAQPLANSFVSDASKLTRYPLGTALCTDCYHSQLTHSVDPALLFKHYLYVSGTTASLARYFHSFARALTERHGQGLHILDIASNDGSFLAQCKRQGHSVQGVDPAENLRALSEANGIPTAVAFWNEQLARQLDAADVIVAMNVVAHVPDPLAFLTACAIALKPGGTLYIQTSQANIFKNCEFDTIYHEHHSFFTARSIKALAARAGFEVVSIDVVAVHGGSYLWELRHRTRASDAVLPIEQDEVRNGFYNRRTYEQFQAHALRIARHAQDVVKDKRRRGYTVGAYGAAAKGNTFVNFAALELDFMIDDNPLKHNLRSPGMNTPVKSAQHLCQTPDPMALLVLAWNFYDEVKARVRSARPSTPTILMRAFPQWEEDKVEIQ</sequence>
<evidence type="ECO:0000313" key="3">
    <source>
        <dbReference type="EMBL" id="SAL07145.1"/>
    </source>
</evidence>
<dbReference type="InterPro" id="IPR013691">
    <property type="entry name" value="MeTrfase_14"/>
</dbReference>
<dbReference type="GO" id="GO:0032259">
    <property type="term" value="P:methylation"/>
    <property type="evidence" value="ECO:0007669"/>
    <property type="project" value="UniProtKB-KW"/>
</dbReference>
<dbReference type="PANTHER" id="PTHR43861:SF5">
    <property type="entry name" value="BLL5978 PROTEIN"/>
    <property type="match status" value="1"/>
</dbReference>
<dbReference type="InterPro" id="IPR029063">
    <property type="entry name" value="SAM-dependent_MTases_sf"/>
</dbReference>
<feature type="domain" description="C-methyltransferase" evidence="2">
    <location>
        <begin position="246"/>
        <end position="386"/>
    </location>
</feature>
<dbReference type="CDD" id="cd02440">
    <property type="entry name" value="AdoMet_MTases"/>
    <property type="match status" value="1"/>
</dbReference>
<proteinExistence type="predicted"/>
<evidence type="ECO:0000259" key="1">
    <source>
        <dbReference type="Pfam" id="PF08421"/>
    </source>
</evidence>
<organism evidence="3 4">
    <name type="scientific">Caballeronia calidae</name>
    <dbReference type="NCBI Taxonomy" id="1777139"/>
    <lineage>
        <taxon>Bacteria</taxon>
        <taxon>Pseudomonadati</taxon>
        <taxon>Pseudomonadota</taxon>
        <taxon>Betaproteobacteria</taxon>
        <taxon>Burkholderiales</taxon>
        <taxon>Burkholderiaceae</taxon>
        <taxon>Caballeronia</taxon>
    </lineage>
</organism>
<keyword evidence="4" id="KW-1185">Reference proteome</keyword>
<dbReference type="Pfam" id="PF08484">
    <property type="entry name" value="Methyltransf_14"/>
    <property type="match status" value="1"/>
</dbReference>
<name>A0A158EJW7_9BURK</name>
<dbReference type="SUPFAM" id="SSF53335">
    <property type="entry name" value="S-adenosyl-L-methionine-dependent methyltransferases"/>
    <property type="match status" value="1"/>
</dbReference>
<protein>
    <submittedName>
        <fullName evidence="3">3-demethylubiquinone-9 3-methyltransferase</fullName>
    </submittedName>
</protein>
<dbReference type="Gene3D" id="3.40.50.150">
    <property type="entry name" value="Vaccinia Virus protein VP39"/>
    <property type="match status" value="1"/>
</dbReference>